<evidence type="ECO:0000313" key="3">
    <source>
        <dbReference type="Proteomes" id="UP000654075"/>
    </source>
</evidence>
<dbReference type="AlphaFoldDB" id="A0A813D3U7"/>
<keyword evidence="3" id="KW-1185">Reference proteome</keyword>
<comment type="caution">
    <text evidence="2">The sequence shown here is derived from an EMBL/GenBank/DDBJ whole genome shotgun (WGS) entry which is preliminary data.</text>
</comment>
<protein>
    <recommendedName>
        <fullName evidence="1">TFIIS central domain-containing protein</fullName>
    </recommendedName>
</protein>
<sequence length="82" mass="8636">ALLGNAALRNRVLSGDLGAQELAQMDSESLAPEMLQAQRKASQAEALRSVIAKDPLLPVMAAKSAPGAVEQDWRDGSYNATT</sequence>
<feature type="domain" description="TFIIS central" evidence="1">
    <location>
        <begin position="1"/>
        <end position="58"/>
    </location>
</feature>
<dbReference type="OrthoDB" id="436850at2759"/>
<dbReference type="SUPFAM" id="SSF46942">
    <property type="entry name" value="Elongation factor TFIIS domain 2"/>
    <property type="match status" value="1"/>
</dbReference>
<dbReference type="Proteomes" id="UP000654075">
    <property type="component" value="Unassembled WGS sequence"/>
</dbReference>
<gene>
    <name evidence="2" type="ORF">PGLA1383_LOCUS1581</name>
</gene>
<dbReference type="InterPro" id="IPR036575">
    <property type="entry name" value="TFIIS_cen_dom_sf"/>
</dbReference>
<organism evidence="2 3">
    <name type="scientific">Polarella glacialis</name>
    <name type="common">Dinoflagellate</name>
    <dbReference type="NCBI Taxonomy" id="89957"/>
    <lineage>
        <taxon>Eukaryota</taxon>
        <taxon>Sar</taxon>
        <taxon>Alveolata</taxon>
        <taxon>Dinophyceae</taxon>
        <taxon>Suessiales</taxon>
        <taxon>Suessiaceae</taxon>
        <taxon>Polarella</taxon>
    </lineage>
</organism>
<reference evidence="2" key="1">
    <citation type="submission" date="2021-02" db="EMBL/GenBank/DDBJ databases">
        <authorList>
            <person name="Dougan E. K."/>
            <person name="Rhodes N."/>
            <person name="Thang M."/>
            <person name="Chan C."/>
        </authorList>
    </citation>
    <scope>NUCLEOTIDE SEQUENCE</scope>
</reference>
<feature type="non-terminal residue" evidence="2">
    <location>
        <position position="1"/>
    </location>
</feature>
<name>A0A813D3U7_POLGL</name>
<dbReference type="Pfam" id="PF07500">
    <property type="entry name" value="TFIIS_M"/>
    <property type="match status" value="1"/>
</dbReference>
<dbReference type="EMBL" id="CAJNNV010000429">
    <property type="protein sequence ID" value="CAE8582584.1"/>
    <property type="molecule type" value="Genomic_DNA"/>
</dbReference>
<dbReference type="InterPro" id="IPR003618">
    <property type="entry name" value="TFIIS_cen_dom"/>
</dbReference>
<evidence type="ECO:0000259" key="1">
    <source>
        <dbReference type="PROSITE" id="PS51321"/>
    </source>
</evidence>
<dbReference type="GO" id="GO:0006351">
    <property type="term" value="P:DNA-templated transcription"/>
    <property type="evidence" value="ECO:0007669"/>
    <property type="project" value="InterPro"/>
</dbReference>
<dbReference type="PROSITE" id="PS51321">
    <property type="entry name" value="TFIIS_CENTRAL"/>
    <property type="match status" value="1"/>
</dbReference>
<accession>A0A813D3U7</accession>
<evidence type="ECO:0000313" key="2">
    <source>
        <dbReference type="EMBL" id="CAE8582584.1"/>
    </source>
</evidence>
<dbReference type="Gene3D" id="1.10.472.30">
    <property type="entry name" value="Transcription elongation factor S-II, central domain"/>
    <property type="match status" value="1"/>
</dbReference>
<feature type="non-terminal residue" evidence="2">
    <location>
        <position position="82"/>
    </location>
</feature>
<proteinExistence type="predicted"/>